<dbReference type="RefSeq" id="WP_263738562.1">
    <property type="nucleotide sequence ID" value="NZ_JAOWKZ010000001.1"/>
</dbReference>
<dbReference type="EMBL" id="JAOWKZ010000001">
    <property type="protein sequence ID" value="MCV2871389.1"/>
    <property type="molecule type" value="Genomic_DNA"/>
</dbReference>
<keyword evidence="6" id="KW-1185">Reference proteome</keyword>
<dbReference type="Gene3D" id="1.10.150.240">
    <property type="entry name" value="Putative phosphatase, domain 2"/>
    <property type="match status" value="1"/>
</dbReference>
<dbReference type="CDD" id="cd01427">
    <property type="entry name" value="HAD_like"/>
    <property type="match status" value="1"/>
</dbReference>
<gene>
    <name evidence="5" type="ORF">OEZ71_03675</name>
</gene>
<evidence type="ECO:0000313" key="5">
    <source>
        <dbReference type="EMBL" id="MCV2871389.1"/>
    </source>
</evidence>
<comment type="similarity">
    <text evidence="3">Belongs to the HAD-like hydrolase superfamily. CbbY/CbbZ/Gph/YieH family.</text>
</comment>
<dbReference type="NCBIfam" id="TIGR01549">
    <property type="entry name" value="HAD-SF-IA-v1"/>
    <property type="match status" value="1"/>
</dbReference>
<comment type="catalytic activity">
    <reaction evidence="1">
        <text>2-phosphoglycolate + H2O = glycolate + phosphate</text>
        <dbReference type="Rhea" id="RHEA:14369"/>
        <dbReference type="ChEBI" id="CHEBI:15377"/>
        <dbReference type="ChEBI" id="CHEBI:29805"/>
        <dbReference type="ChEBI" id="CHEBI:43474"/>
        <dbReference type="ChEBI" id="CHEBI:58033"/>
        <dbReference type="EC" id="3.1.3.18"/>
    </reaction>
</comment>
<sequence length="236" mass="24819">MAEIRGLVFDKDGTLFDFTATWSNWARVMLTELAGGSEALAGVLGRAVGFNLDTGIFTPDSPVIAGTPAEISTYLLQHLPGADRAVLVARMNAVSATTEQVAAVPLEDLFERLSARGLRIGLATNDAEEPATAHLASAGVGRFFHFVSGFDSGYGAKPDPGPLLAFARAQGLVPAEVVMVGDSRHDLIAGREAGMRTVAVLTGVARQEELAPLADAVLPDIGHLPDWIDRQAMAET</sequence>
<dbReference type="SUPFAM" id="SSF56784">
    <property type="entry name" value="HAD-like"/>
    <property type="match status" value="1"/>
</dbReference>
<proteinExistence type="inferred from homology"/>
<dbReference type="Pfam" id="PF00702">
    <property type="entry name" value="Hydrolase"/>
    <property type="match status" value="1"/>
</dbReference>
<evidence type="ECO:0000313" key="6">
    <source>
        <dbReference type="Proteomes" id="UP001652564"/>
    </source>
</evidence>
<evidence type="ECO:0000256" key="1">
    <source>
        <dbReference type="ARBA" id="ARBA00000830"/>
    </source>
</evidence>
<accession>A0ABT2ZJT8</accession>
<protein>
    <recommendedName>
        <fullName evidence="4">phosphoglycolate phosphatase</fullName>
        <ecNumber evidence="4">3.1.3.18</ecNumber>
    </recommendedName>
</protein>
<comment type="pathway">
    <text evidence="2">Organic acid metabolism; glycolate biosynthesis; glycolate from 2-phosphoglycolate: step 1/1.</text>
</comment>
<dbReference type="InterPro" id="IPR050155">
    <property type="entry name" value="HAD-like_hydrolase_sf"/>
</dbReference>
<dbReference type="InterPro" id="IPR006439">
    <property type="entry name" value="HAD-SF_hydro_IA"/>
</dbReference>
<evidence type="ECO:0000256" key="3">
    <source>
        <dbReference type="ARBA" id="ARBA00006171"/>
    </source>
</evidence>
<dbReference type="SFLD" id="SFLDG01129">
    <property type="entry name" value="C1.5:_HAD__Beta-PGM__Phosphata"/>
    <property type="match status" value="1"/>
</dbReference>
<dbReference type="Gene3D" id="3.40.50.1000">
    <property type="entry name" value="HAD superfamily/HAD-like"/>
    <property type="match status" value="1"/>
</dbReference>
<organism evidence="5 6">
    <name type="scientific">Albidovulum litorale</name>
    <dbReference type="NCBI Taxonomy" id="2984134"/>
    <lineage>
        <taxon>Bacteria</taxon>
        <taxon>Pseudomonadati</taxon>
        <taxon>Pseudomonadota</taxon>
        <taxon>Alphaproteobacteria</taxon>
        <taxon>Rhodobacterales</taxon>
        <taxon>Paracoccaceae</taxon>
        <taxon>Albidovulum</taxon>
    </lineage>
</organism>
<dbReference type="EC" id="3.1.3.18" evidence="4"/>
<dbReference type="PANTHER" id="PTHR43434:SF1">
    <property type="entry name" value="PHOSPHOGLYCOLATE PHOSPHATASE"/>
    <property type="match status" value="1"/>
</dbReference>
<dbReference type="InterPro" id="IPR023198">
    <property type="entry name" value="PGP-like_dom2"/>
</dbReference>
<dbReference type="InterPro" id="IPR036412">
    <property type="entry name" value="HAD-like_sf"/>
</dbReference>
<dbReference type="Proteomes" id="UP001652564">
    <property type="component" value="Unassembled WGS sequence"/>
</dbReference>
<dbReference type="InterPro" id="IPR023214">
    <property type="entry name" value="HAD_sf"/>
</dbReference>
<dbReference type="SFLD" id="SFLDS00003">
    <property type="entry name" value="Haloacid_Dehalogenase"/>
    <property type="match status" value="1"/>
</dbReference>
<keyword evidence="5" id="KW-0378">Hydrolase</keyword>
<dbReference type="PANTHER" id="PTHR43434">
    <property type="entry name" value="PHOSPHOGLYCOLATE PHOSPHATASE"/>
    <property type="match status" value="1"/>
</dbReference>
<reference evidence="5 6" key="1">
    <citation type="submission" date="2022-10" db="EMBL/GenBank/DDBJ databases">
        <title>Defluviimonas sp. nov., isolated from ocean surface sediments.</title>
        <authorList>
            <person name="He W."/>
            <person name="Wang L."/>
            <person name="Zhang D.-F."/>
        </authorList>
    </citation>
    <scope>NUCLEOTIDE SEQUENCE [LARGE SCALE GENOMIC DNA]</scope>
    <source>
        <strain evidence="5 6">WL0050</strain>
    </source>
</reference>
<dbReference type="GO" id="GO:0016787">
    <property type="term" value="F:hydrolase activity"/>
    <property type="evidence" value="ECO:0007669"/>
    <property type="project" value="UniProtKB-KW"/>
</dbReference>
<evidence type="ECO:0000256" key="2">
    <source>
        <dbReference type="ARBA" id="ARBA00004818"/>
    </source>
</evidence>
<dbReference type="PRINTS" id="PR00413">
    <property type="entry name" value="HADHALOGNASE"/>
</dbReference>
<evidence type="ECO:0000256" key="4">
    <source>
        <dbReference type="ARBA" id="ARBA00013078"/>
    </source>
</evidence>
<comment type="caution">
    <text evidence="5">The sequence shown here is derived from an EMBL/GenBank/DDBJ whole genome shotgun (WGS) entry which is preliminary data.</text>
</comment>
<name>A0ABT2ZJT8_9RHOB</name>